<evidence type="ECO:0000256" key="1">
    <source>
        <dbReference type="PROSITE-ProRule" id="PRU00047"/>
    </source>
</evidence>
<name>A0A2I0K9Q4_PUNGR</name>
<dbReference type="PANTHER" id="PTHR35046:SF9">
    <property type="entry name" value="RNA-DIRECTED DNA POLYMERASE"/>
    <property type="match status" value="1"/>
</dbReference>
<evidence type="ECO:0000313" key="5">
    <source>
        <dbReference type="Proteomes" id="UP000233551"/>
    </source>
</evidence>
<keyword evidence="5" id="KW-1185">Reference proteome</keyword>
<dbReference type="EMBL" id="PGOL01000761">
    <property type="protein sequence ID" value="PKI65275.1"/>
    <property type="molecule type" value="Genomic_DNA"/>
</dbReference>
<proteinExistence type="predicted"/>
<accession>A0A2I0K9Q4</accession>
<dbReference type="InterPro" id="IPR036875">
    <property type="entry name" value="Znf_CCHC_sf"/>
</dbReference>
<feature type="region of interest" description="Disordered" evidence="2">
    <location>
        <begin position="39"/>
        <end position="91"/>
    </location>
</feature>
<keyword evidence="1" id="KW-0863">Zinc-finger</keyword>
<keyword evidence="1" id="KW-0862">Zinc</keyword>
<feature type="domain" description="CCHC-type" evidence="3">
    <location>
        <begin position="99"/>
        <end position="115"/>
    </location>
</feature>
<dbReference type="SUPFAM" id="SSF57756">
    <property type="entry name" value="Retrovirus zinc finger-like domains"/>
    <property type="match status" value="1"/>
</dbReference>
<dbReference type="Gene3D" id="4.10.60.10">
    <property type="entry name" value="Zinc finger, CCHC-type"/>
    <property type="match status" value="1"/>
</dbReference>
<organism evidence="4 5">
    <name type="scientific">Punica granatum</name>
    <name type="common">Pomegranate</name>
    <dbReference type="NCBI Taxonomy" id="22663"/>
    <lineage>
        <taxon>Eukaryota</taxon>
        <taxon>Viridiplantae</taxon>
        <taxon>Streptophyta</taxon>
        <taxon>Embryophyta</taxon>
        <taxon>Tracheophyta</taxon>
        <taxon>Spermatophyta</taxon>
        <taxon>Magnoliopsida</taxon>
        <taxon>eudicotyledons</taxon>
        <taxon>Gunneridae</taxon>
        <taxon>Pentapetalae</taxon>
        <taxon>rosids</taxon>
        <taxon>malvids</taxon>
        <taxon>Myrtales</taxon>
        <taxon>Lythraceae</taxon>
        <taxon>Punica</taxon>
    </lineage>
</organism>
<dbReference type="SMART" id="SM00343">
    <property type="entry name" value="ZnF_C2HC"/>
    <property type="match status" value="1"/>
</dbReference>
<dbReference type="AlphaFoldDB" id="A0A2I0K9Q4"/>
<dbReference type="Pfam" id="PF00098">
    <property type="entry name" value="zf-CCHC"/>
    <property type="match status" value="1"/>
</dbReference>
<dbReference type="Proteomes" id="UP000233551">
    <property type="component" value="Unassembled WGS sequence"/>
</dbReference>
<comment type="caution">
    <text evidence="4">The sequence shown here is derived from an EMBL/GenBank/DDBJ whole genome shotgun (WGS) entry which is preliminary data.</text>
</comment>
<feature type="compositionally biased region" description="Polar residues" evidence="2">
    <location>
        <begin position="80"/>
        <end position="91"/>
    </location>
</feature>
<feature type="compositionally biased region" description="Basic and acidic residues" evidence="2">
    <location>
        <begin position="60"/>
        <end position="79"/>
    </location>
</feature>
<dbReference type="STRING" id="22663.A0A2I0K9Q4"/>
<feature type="compositionally biased region" description="Polar residues" evidence="2">
    <location>
        <begin position="44"/>
        <end position="57"/>
    </location>
</feature>
<keyword evidence="1" id="KW-0479">Metal-binding</keyword>
<dbReference type="GO" id="GO:0008270">
    <property type="term" value="F:zinc ion binding"/>
    <property type="evidence" value="ECO:0007669"/>
    <property type="project" value="UniProtKB-KW"/>
</dbReference>
<dbReference type="PANTHER" id="PTHR35046">
    <property type="entry name" value="ZINC KNUCKLE (CCHC-TYPE) FAMILY PROTEIN"/>
    <property type="match status" value="1"/>
</dbReference>
<dbReference type="PROSITE" id="PS50158">
    <property type="entry name" value="ZF_CCHC"/>
    <property type="match status" value="1"/>
</dbReference>
<dbReference type="InterPro" id="IPR056924">
    <property type="entry name" value="SH3_Tf2-1"/>
</dbReference>
<evidence type="ECO:0000313" key="4">
    <source>
        <dbReference type="EMBL" id="PKI65275.1"/>
    </source>
</evidence>
<sequence length="442" mass="50728">MARFLAGLNREIQKTVELQHYVELEDVVHMTIKIENQFKRRGNTHASQSPSTSTWKPNQWKKDEKQSTSKLKTEQKQEANNHVSQGKTDASTSRNRDIKCFKCQGMGHIASECPNKRVMVMRDNGEIVIDNEDFDTDDMPPLEDISEEEYLAPDALTLMARRALSLQTKGVEEVQRENIFHTRCYVKDKEYEDVFPEETPHGLPPIRGVEHQIDFVSGATIPNQPAYKSNHDETKELQRQVSVGIGATLAQEGRLITYFSEKLSGAILNYPTYNKEQYAKHANKGRHKMIFEPRDWVWLHMMKERFPVQRRSKLLPRGDGPSQFLERINDNAYKLDLPGEYNVSATFNVADLLPFDVGDDLRINPFQEEGNDANRSTTSRDPIQVPIGPITRARAKKFKDELNGLIQEVWAQANSWRPIGHESRDQQRSINMIQVIEDSGHG</sequence>
<gene>
    <name evidence="4" type="ORF">CRG98_014313</name>
</gene>
<dbReference type="InterPro" id="IPR001878">
    <property type="entry name" value="Znf_CCHC"/>
</dbReference>
<dbReference type="GO" id="GO:0003676">
    <property type="term" value="F:nucleic acid binding"/>
    <property type="evidence" value="ECO:0007669"/>
    <property type="project" value="InterPro"/>
</dbReference>
<evidence type="ECO:0000256" key="2">
    <source>
        <dbReference type="SAM" id="MobiDB-lite"/>
    </source>
</evidence>
<dbReference type="Pfam" id="PF24626">
    <property type="entry name" value="SH3_Tf2-1"/>
    <property type="match status" value="1"/>
</dbReference>
<reference evidence="4 5" key="1">
    <citation type="submission" date="2017-11" db="EMBL/GenBank/DDBJ databases">
        <title>De-novo sequencing of pomegranate (Punica granatum L.) genome.</title>
        <authorList>
            <person name="Akparov Z."/>
            <person name="Amiraslanov A."/>
            <person name="Hajiyeva S."/>
            <person name="Abbasov M."/>
            <person name="Kaur K."/>
            <person name="Hamwieh A."/>
            <person name="Solovyev V."/>
            <person name="Salamov A."/>
            <person name="Braich B."/>
            <person name="Kosarev P."/>
            <person name="Mahmoud A."/>
            <person name="Hajiyev E."/>
            <person name="Babayeva S."/>
            <person name="Izzatullayeva V."/>
            <person name="Mammadov A."/>
            <person name="Mammadov A."/>
            <person name="Sharifova S."/>
            <person name="Ojaghi J."/>
            <person name="Eynullazada K."/>
            <person name="Bayramov B."/>
            <person name="Abdulazimova A."/>
            <person name="Shahmuradov I."/>
        </authorList>
    </citation>
    <scope>NUCLEOTIDE SEQUENCE [LARGE SCALE GENOMIC DNA]</scope>
    <source>
        <strain evidence="5">cv. AG2017</strain>
        <tissue evidence="4">Leaf</tissue>
    </source>
</reference>
<evidence type="ECO:0000259" key="3">
    <source>
        <dbReference type="PROSITE" id="PS50158"/>
    </source>
</evidence>
<protein>
    <recommendedName>
        <fullName evidence="3">CCHC-type domain-containing protein</fullName>
    </recommendedName>
</protein>